<evidence type="ECO:0000313" key="4">
    <source>
        <dbReference type="Proteomes" id="UP001202248"/>
    </source>
</evidence>
<dbReference type="InterPro" id="IPR001126">
    <property type="entry name" value="UmuC"/>
</dbReference>
<dbReference type="InterPro" id="IPR050116">
    <property type="entry name" value="DNA_polymerase-Y"/>
</dbReference>
<dbReference type="InterPro" id="IPR043128">
    <property type="entry name" value="Rev_trsase/Diguanyl_cyclase"/>
</dbReference>
<evidence type="ECO:0000313" key="3">
    <source>
        <dbReference type="EMBL" id="MCH5600120.1"/>
    </source>
</evidence>
<feature type="domain" description="UmuC" evidence="2">
    <location>
        <begin position="18"/>
        <end position="202"/>
    </location>
</feature>
<comment type="similarity">
    <text evidence="1">Belongs to the DNA polymerase type-Y family.</text>
</comment>
<accession>A0ABS9SP26</accession>
<dbReference type="SUPFAM" id="SSF56672">
    <property type="entry name" value="DNA/RNA polymerases"/>
    <property type="match status" value="1"/>
</dbReference>
<dbReference type="PANTHER" id="PTHR11076">
    <property type="entry name" value="DNA REPAIR POLYMERASE UMUC / TRANSFERASE FAMILY MEMBER"/>
    <property type="match status" value="1"/>
</dbReference>
<dbReference type="PANTHER" id="PTHR11076:SF33">
    <property type="entry name" value="DNA POLYMERASE KAPPA"/>
    <property type="match status" value="1"/>
</dbReference>
<sequence>MKKILNYNSVIGKEQSLIMYVDMNSYFASCEQQLQPHLRNKAIGVCPYDGPNAVVIAASKEAKKFGIKTGMSASECKILCPDFQMVPTRPYHYRRIHVQIMTILRNYCGEDVFPKSIDEAVINLTNHKYIYKDVLHLAKQIKQDIYHAVGEYVTCSIGIAANAFFAKLATELQKPDGLIFITADNVDNYLSQMNLTDIPGIARAAEKG</sequence>
<dbReference type="Pfam" id="PF00817">
    <property type="entry name" value="IMS"/>
    <property type="match status" value="1"/>
</dbReference>
<proteinExistence type="inferred from homology"/>
<dbReference type="InterPro" id="IPR043502">
    <property type="entry name" value="DNA/RNA_pol_sf"/>
</dbReference>
<dbReference type="Gene3D" id="3.30.70.270">
    <property type="match status" value="1"/>
</dbReference>
<reference evidence="3 4" key="1">
    <citation type="submission" date="2022-02" db="EMBL/GenBank/DDBJ databases">
        <authorList>
            <person name="Min J."/>
        </authorList>
    </citation>
    <scope>NUCLEOTIDE SEQUENCE [LARGE SCALE GENOMIC DNA]</scope>
    <source>
        <strain evidence="3 4">GR10-1</strain>
    </source>
</reference>
<keyword evidence="4" id="KW-1185">Reference proteome</keyword>
<dbReference type="EMBL" id="JAKWBL010000004">
    <property type="protein sequence ID" value="MCH5600120.1"/>
    <property type="molecule type" value="Genomic_DNA"/>
</dbReference>
<dbReference type="Proteomes" id="UP001202248">
    <property type="component" value="Unassembled WGS sequence"/>
</dbReference>
<comment type="caution">
    <text evidence="3">The sequence shown here is derived from an EMBL/GenBank/DDBJ whole genome shotgun (WGS) entry which is preliminary data.</text>
</comment>
<organism evidence="3 4">
    <name type="scientific">Niabella ginsengisoli</name>
    <dbReference type="NCBI Taxonomy" id="522298"/>
    <lineage>
        <taxon>Bacteria</taxon>
        <taxon>Pseudomonadati</taxon>
        <taxon>Bacteroidota</taxon>
        <taxon>Chitinophagia</taxon>
        <taxon>Chitinophagales</taxon>
        <taxon>Chitinophagaceae</taxon>
        <taxon>Niabella</taxon>
    </lineage>
</organism>
<dbReference type="PROSITE" id="PS50173">
    <property type="entry name" value="UMUC"/>
    <property type="match status" value="1"/>
</dbReference>
<protein>
    <recommendedName>
        <fullName evidence="2">UmuC domain-containing protein</fullName>
    </recommendedName>
</protein>
<name>A0ABS9SP26_9BACT</name>
<gene>
    <name evidence="3" type="ORF">MKP09_20470</name>
</gene>
<evidence type="ECO:0000259" key="2">
    <source>
        <dbReference type="PROSITE" id="PS50173"/>
    </source>
</evidence>
<dbReference type="RefSeq" id="WP_240832132.1">
    <property type="nucleotide sequence ID" value="NZ_JAKWBL010000004.1"/>
</dbReference>
<dbReference type="Gene3D" id="3.40.1170.60">
    <property type="match status" value="1"/>
</dbReference>
<evidence type="ECO:0000256" key="1">
    <source>
        <dbReference type="ARBA" id="ARBA00010945"/>
    </source>
</evidence>